<sequence length="52" mass="5636">MNALGNAQGFLGQRQGQGFGAGPDKETYSMGSHWDIRYVSPQGPNLNRLALE</sequence>
<evidence type="ECO:0000313" key="3">
    <source>
        <dbReference type="Proteomes" id="UP000614982"/>
    </source>
</evidence>
<name>A0ABQ1DVC7_PSECI</name>
<evidence type="ECO:0000313" key="2">
    <source>
        <dbReference type="EMBL" id="GFM94987.1"/>
    </source>
</evidence>
<evidence type="ECO:0000256" key="1">
    <source>
        <dbReference type="SAM" id="MobiDB-lite"/>
    </source>
</evidence>
<keyword evidence="3" id="KW-1185">Reference proteome</keyword>
<feature type="region of interest" description="Disordered" evidence="1">
    <location>
        <begin position="1"/>
        <end position="26"/>
    </location>
</feature>
<protein>
    <submittedName>
        <fullName evidence="2">Uncharacterized protein</fullName>
    </submittedName>
</protein>
<accession>A0ABQ1DVC7</accession>
<comment type="caution">
    <text evidence="2">The sequence shown here is derived from an EMBL/GenBank/DDBJ whole genome shotgun (WGS) entry which is preliminary data.</text>
</comment>
<gene>
    <name evidence="2" type="ORF">PSCICP_49590</name>
</gene>
<dbReference type="Proteomes" id="UP000614982">
    <property type="component" value="Unassembled WGS sequence"/>
</dbReference>
<dbReference type="EMBL" id="BLWA01000025">
    <property type="protein sequence ID" value="GFM94987.1"/>
    <property type="molecule type" value="Genomic_DNA"/>
</dbReference>
<proteinExistence type="predicted"/>
<organism evidence="2 3">
    <name type="scientific">Pseudomonas cichorii</name>
    <dbReference type="NCBI Taxonomy" id="36746"/>
    <lineage>
        <taxon>Bacteria</taxon>
        <taxon>Pseudomonadati</taxon>
        <taxon>Pseudomonadota</taxon>
        <taxon>Gammaproteobacteria</taxon>
        <taxon>Pseudomonadales</taxon>
        <taxon>Pseudomonadaceae</taxon>
        <taxon>Pseudomonas</taxon>
    </lineage>
</organism>
<reference evidence="2 3" key="1">
    <citation type="submission" date="2020-05" db="EMBL/GenBank/DDBJ databases">
        <title>Genetic diversity of Pseudomonas cichorii.</title>
        <authorList>
            <person name="Tani S."/>
            <person name="Yagi H."/>
            <person name="Hashimoto S."/>
            <person name="Iiyama K."/>
            <person name="Furuya N."/>
        </authorList>
    </citation>
    <scope>NUCLEOTIDE SEQUENCE [LARGE SCALE GENOMIC DNA]</scope>
    <source>
        <strain evidence="2 3">LMG 2162</strain>
    </source>
</reference>